<dbReference type="GO" id="GO:0016020">
    <property type="term" value="C:membrane"/>
    <property type="evidence" value="ECO:0007669"/>
    <property type="project" value="UniProtKB-SubCell"/>
</dbReference>
<evidence type="ECO:0000256" key="5">
    <source>
        <dbReference type="ARBA" id="ARBA00023065"/>
    </source>
</evidence>
<dbReference type="PANTHER" id="PTHR33281">
    <property type="entry name" value="UPF0187 PROTEIN YNEE"/>
    <property type="match status" value="1"/>
</dbReference>
<comment type="subcellular location">
    <subcellularLocation>
        <location evidence="1">Membrane</location>
        <topology evidence="1">Multi-pass membrane protein</topology>
    </subcellularLocation>
</comment>
<name>A0A7I8LL20_SPIIN</name>
<keyword evidence="4 8" id="KW-1133">Transmembrane helix</keyword>
<keyword evidence="2" id="KW-0813">Transport</keyword>
<reference evidence="9" key="1">
    <citation type="submission" date="2020-02" db="EMBL/GenBank/DDBJ databases">
        <authorList>
            <person name="Scholz U."/>
            <person name="Mascher M."/>
            <person name="Fiebig A."/>
        </authorList>
    </citation>
    <scope>NUCLEOTIDE SEQUENCE</scope>
</reference>
<feature type="transmembrane region" description="Helical" evidence="8">
    <location>
        <begin position="91"/>
        <end position="112"/>
    </location>
</feature>
<keyword evidence="5" id="KW-0406">Ion transport</keyword>
<evidence type="ECO:0000256" key="8">
    <source>
        <dbReference type="SAM" id="Phobius"/>
    </source>
</evidence>
<dbReference type="InterPro" id="IPR044669">
    <property type="entry name" value="YneE/VCCN1/2-like"/>
</dbReference>
<sequence length="273" mass="30600">MRQATCPWPLLPYLRRIPDRAEDMKERGMQKPRSLYTHDHWVERRSFLRHLRHLLLSLSSRVILSLIPPVFTLTAVDATLAFLPLLRAPPLPYQLTALALALLLAFGAEALYSRFQEGRSALMKVMTGTSELSGMVISLGSSGLSVDAYTKKALLNYIMDYSHGEMEPVNSLRGPLASSSLRLSTNTSLHRTKLSGESISRCLSMVGVLIEEPFSMLTLDELCEQVLGTMWGAPAMQILIHDQVLAKRKTHLEENSPNGRPYSSTWRSIPRRA</sequence>
<protein>
    <submittedName>
        <fullName evidence="9">Uncharacterized protein</fullName>
    </submittedName>
</protein>
<evidence type="ECO:0000256" key="6">
    <source>
        <dbReference type="ARBA" id="ARBA00023136"/>
    </source>
</evidence>
<evidence type="ECO:0000313" key="10">
    <source>
        <dbReference type="Proteomes" id="UP000663760"/>
    </source>
</evidence>
<accession>A0A7I8LL20</accession>
<feature type="compositionally biased region" description="Polar residues" evidence="7">
    <location>
        <begin position="255"/>
        <end position="267"/>
    </location>
</feature>
<evidence type="ECO:0000256" key="7">
    <source>
        <dbReference type="SAM" id="MobiDB-lite"/>
    </source>
</evidence>
<organism evidence="9 10">
    <name type="scientific">Spirodela intermedia</name>
    <name type="common">Intermediate duckweed</name>
    <dbReference type="NCBI Taxonomy" id="51605"/>
    <lineage>
        <taxon>Eukaryota</taxon>
        <taxon>Viridiplantae</taxon>
        <taxon>Streptophyta</taxon>
        <taxon>Embryophyta</taxon>
        <taxon>Tracheophyta</taxon>
        <taxon>Spermatophyta</taxon>
        <taxon>Magnoliopsida</taxon>
        <taxon>Liliopsida</taxon>
        <taxon>Araceae</taxon>
        <taxon>Lemnoideae</taxon>
        <taxon>Spirodela</taxon>
    </lineage>
</organism>
<evidence type="ECO:0000256" key="3">
    <source>
        <dbReference type="ARBA" id="ARBA00022692"/>
    </source>
</evidence>
<gene>
    <name evidence="9" type="ORF">SI8410_18021260</name>
</gene>
<evidence type="ECO:0000256" key="4">
    <source>
        <dbReference type="ARBA" id="ARBA00022989"/>
    </source>
</evidence>
<dbReference type="Proteomes" id="UP000663760">
    <property type="component" value="Chromosome 18"/>
</dbReference>
<evidence type="ECO:0000256" key="1">
    <source>
        <dbReference type="ARBA" id="ARBA00004141"/>
    </source>
</evidence>
<keyword evidence="10" id="KW-1185">Reference proteome</keyword>
<dbReference type="OrthoDB" id="1368at2759"/>
<dbReference type="PANTHER" id="PTHR33281:SF1">
    <property type="entry name" value="VOLTAGE-DEPENDENT CHLORIDE CHANNEL 1, CHLOROPLASTIC"/>
    <property type="match status" value="1"/>
</dbReference>
<proteinExistence type="predicted"/>
<keyword evidence="3 8" id="KW-0812">Transmembrane</keyword>
<dbReference type="EMBL" id="LR746281">
    <property type="protein sequence ID" value="CAA7410582.1"/>
    <property type="molecule type" value="Genomic_DNA"/>
</dbReference>
<feature type="region of interest" description="Disordered" evidence="7">
    <location>
        <begin position="251"/>
        <end position="273"/>
    </location>
</feature>
<feature type="transmembrane region" description="Helical" evidence="8">
    <location>
        <begin position="54"/>
        <end position="71"/>
    </location>
</feature>
<keyword evidence="6 8" id="KW-0472">Membrane</keyword>
<evidence type="ECO:0000256" key="2">
    <source>
        <dbReference type="ARBA" id="ARBA00022448"/>
    </source>
</evidence>
<dbReference type="GO" id="GO:0005254">
    <property type="term" value="F:chloride channel activity"/>
    <property type="evidence" value="ECO:0007669"/>
    <property type="project" value="InterPro"/>
</dbReference>
<dbReference type="Pfam" id="PF25539">
    <property type="entry name" value="Bestrophin_2"/>
    <property type="match status" value="1"/>
</dbReference>
<evidence type="ECO:0000313" key="9">
    <source>
        <dbReference type="EMBL" id="CAA7410582.1"/>
    </source>
</evidence>
<dbReference type="AlphaFoldDB" id="A0A7I8LL20"/>